<evidence type="ECO:0000313" key="3">
    <source>
        <dbReference type="Proteomes" id="UP001233999"/>
    </source>
</evidence>
<proteinExistence type="predicted"/>
<accession>A0AAD7ZNJ2</accession>
<dbReference type="EMBL" id="JASPKZ010007485">
    <property type="protein sequence ID" value="KAJ9584004.1"/>
    <property type="molecule type" value="Genomic_DNA"/>
</dbReference>
<feature type="non-terminal residue" evidence="2">
    <location>
        <position position="1"/>
    </location>
</feature>
<dbReference type="Proteomes" id="UP001233999">
    <property type="component" value="Unassembled WGS sequence"/>
</dbReference>
<organism evidence="2 3">
    <name type="scientific">Diploptera punctata</name>
    <name type="common">Pacific beetle cockroach</name>
    <dbReference type="NCBI Taxonomy" id="6984"/>
    <lineage>
        <taxon>Eukaryota</taxon>
        <taxon>Metazoa</taxon>
        <taxon>Ecdysozoa</taxon>
        <taxon>Arthropoda</taxon>
        <taxon>Hexapoda</taxon>
        <taxon>Insecta</taxon>
        <taxon>Pterygota</taxon>
        <taxon>Neoptera</taxon>
        <taxon>Polyneoptera</taxon>
        <taxon>Dictyoptera</taxon>
        <taxon>Blattodea</taxon>
        <taxon>Blaberoidea</taxon>
        <taxon>Blaberidae</taxon>
        <taxon>Diplopterinae</taxon>
        <taxon>Diploptera</taxon>
    </lineage>
</organism>
<protein>
    <submittedName>
        <fullName evidence="2">Uncharacterized protein</fullName>
    </submittedName>
</protein>
<dbReference type="AlphaFoldDB" id="A0AAD7ZNJ2"/>
<name>A0AAD7ZNJ2_DIPPU</name>
<feature type="compositionally biased region" description="Basic and acidic residues" evidence="1">
    <location>
        <begin position="68"/>
        <end position="79"/>
    </location>
</feature>
<reference evidence="2" key="2">
    <citation type="submission" date="2023-05" db="EMBL/GenBank/DDBJ databases">
        <authorList>
            <person name="Fouks B."/>
        </authorList>
    </citation>
    <scope>NUCLEOTIDE SEQUENCE</scope>
    <source>
        <strain evidence="2">Stay&amp;Tobe</strain>
        <tissue evidence="2">Testes</tissue>
    </source>
</reference>
<feature type="region of interest" description="Disordered" evidence="1">
    <location>
        <begin position="68"/>
        <end position="87"/>
    </location>
</feature>
<gene>
    <name evidence="2" type="ORF">L9F63_021656</name>
</gene>
<comment type="caution">
    <text evidence="2">The sequence shown here is derived from an EMBL/GenBank/DDBJ whole genome shotgun (WGS) entry which is preliminary data.</text>
</comment>
<evidence type="ECO:0000313" key="2">
    <source>
        <dbReference type="EMBL" id="KAJ9584004.1"/>
    </source>
</evidence>
<reference evidence="2" key="1">
    <citation type="journal article" date="2023" name="IScience">
        <title>Live-bearing cockroach genome reveals convergent evolutionary mechanisms linked to viviparity in insects and beyond.</title>
        <authorList>
            <person name="Fouks B."/>
            <person name="Harrison M.C."/>
            <person name="Mikhailova A.A."/>
            <person name="Marchal E."/>
            <person name="English S."/>
            <person name="Carruthers M."/>
            <person name="Jennings E.C."/>
            <person name="Chiamaka E.L."/>
            <person name="Frigard R.A."/>
            <person name="Pippel M."/>
            <person name="Attardo G.M."/>
            <person name="Benoit J.B."/>
            <person name="Bornberg-Bauer E."/>
            <person name="Tobe S.S."/>
        </authorList>
    </citation>
    <scope>NUCLEOTIDE SEQUENCE</scope>
    <source>
        <strain evidence="2">Stay&amp;Tobe</strain>
    </source>
</reference>
<keyword evidence="3" id="KW-1185">Reference proteome</keyword>
<sequence length="87" mass="9606">SESPIDTAADLASSGLPWVNIHEAWVWSLLESEDDVSKILIKNFQVHTEEQLAGDIFQGKTAFSLEKHSSGKYNTEDKSAPCTNIMP</sequence>
<evidence type="ECO:0000256" key="1">
    <source>
        <dbReference type="SAM" id="MobiDB-lite"/>
    </source>
</evidence>